<dbReference type="Proteomes" id="UP000054564">
    <property type="component" value="Unassembled WGS sequence"/>
</dbReference>
<gene>
    <name evidence="2" type="ORF">PSTG_06965</name>
</gene>
<keyword evidence="1" id="KW-0175">Coiled coil</keyword>
<evidence type="ECO:0000313" key="3">
    <source>
        <dbReference type="Proteomes" id="UP000054564"/>
    </source>
</evidence>
<name>A0A0L0VKY1_9BASI</name>
<evidence type="ECO:0000313" key="2">
    <source>
        <dbReference type="EMBL" id="KNE99876.1"/>
    </source>
</evidence>
<feature type="coiled-coil region" evidence="1">
    <location>
        <begin position="92"/>
        <end position="119"/>
    </location>
</feature>
<reference evidence="3" key="1">
    <citation type="submission" date="2014-03" db="EMBL/GenBank/DDBJ databases">
        <title>The Genome Sequence of Puccinia striiformis f. sp. tritici PST-78.</title>
        <authorList>
            <consortium name="The Broad Institute Genome Sequencing Platform"/>
            <person name="Cuomo C."/>
            <person name="Hulbert S."/>
            <person name="Chen X."/>
            <person name="Walker B."/>
            <person name="Young S.K."/>
            <person name="Zeng Q."/>
            <person name="Gargeya S."/>
            <person name="Fitzgerald M."/>
            <person name="Haas B."/>
            <person name="Abouelleil A."/>
            <person name="Alvarado L."/>
            <person name="Arachchi H.M."/>
            <person name="Berlin A.M."/>
            <person name="Chapman S.B."/>
            <person name="Goldberg J."/>
            <person name="Griggs A."/>
            <person name="Gujja S."/>
            <person name="Hansen M."/>
            <person name="Howarth C."/>
            <person name="Imamovic A."/>
            <person name="Larimer J."/>
            <person name="McCowan C."/>
            <person name="Montmayeur A."/>
            <person name="Murphy C."/>
            <person name="Neiman D."/>
            <person name="Pearson M."/>
            <person name="Priest M."/>
            <person name="Roberts A."/>
            <person name="Saif S."/>
            <person name="Shea T."/>
            <person name="Sisk P."/>
            <person name="Sykes S."/>
            <person name="Wortman J."/>
            <person name="Nusbaum C."/>
            <person name="Birren B."/>
        </authorList>
    </citation>
    <scope>NUCLEOTIDE SEQUENCE [LARGE SCALE GENOMIC DNA]</scope>
    <source>
        <strain evidence="3">race PST-78</strain>
    </source>
</reference>
<dbReference type="EMBL" id="AJIL01000042">
    <property type="protein sequence ID" value="KNE99876.1"/>
    <property type="molecule type" value="Genomic_DNA"/>
</dbReference>
<dbReference type="AlphaFoldDB" id="A0A0L0VKY1"/>
<evidence type="ECO:0000256" key="1">
    <source>
        <dbReference type="SAM" id="Coils"/>
    </source>
</evidence>
<accession>A0A0L0VKY1</accession>
<comment type="caution">
    <text evidence="2">The sequence shown here is derived from an EMBL/GenBank/DDBJ whole genome shotgun (WGS) entry which is preliminary data.</text>
</comment>
<proteinExistence type="predicted"/>
<protein>
    <submittedName>
        <fullName evidence="2">Uncharacterized protein</fullName>
    </submittedName>
</protein>
<keyword evidence="3" id="KW-1185">Reference proteome</keyword>
<sequence>MYFTRQRTKFFISCYFQAAYYIQSACYIQNVLAVPWERSADEIGEAMHVDGAGAQPWSERDFPDHALPGWTAEIQDTQALGKIQTGLDFEGSVEAKQSRPTAERELKSLREQLATYKEMIRPKNPKLKLSQKRIDPELPLERAWELLKYAGQLQHIHKGLPTSPKDRLLFRWRDNPVMFDAREPPRPSLPSRQSILKKSKTMDTGVEKMMEKLSIKSPSFKGMGSRTRVVKSNLPHRVSKVPKSSSRSPLAERIAPISLTPGTLSGDPLNEVMDRVAREKLASLHDLLDKIMPLEKAREKAGTYSDHYASLQLQRLVFRTVQFMHTHELISSKHLEEFFSMKDTLLLATMNVAHSFSVSWLSNFRQSESPFFGFWYSEDFARFVERFVDEANCG</sequence>
<organism evidence="2 3">
    <name type="scientific">Puccinia striiformis f. sp. tritici PST-78</name>
    <dbReference type="NCBI Taxonomy" id="1165861"/>
    <lineage>
        <taxon>Eukaryota</taxon>
        <taxon>Fungi</taxon>
        <taxon>Dikarya</taxon>
        <taxon>Basidiomycota</taxon>
        <taxon>Pucciniomycotina</taxon>
        <taxon>Pucciniomycetes</taxon>
        <taxon>Pucciniales</taxon>
        <taxon>Pucciniaceae</taxon>
        <taxon>Puccinia</taxon>
    </lineage>
</organism>